<protein>
    <recommendedName>
        <fullName evidence="5">Amino acid permease/ SLC12A domain-containing protein</fullName>
    </recommendedName>
</protein>
<dbReference type="Proteomes" id="UP000030678">
    <property type="component" value="Unassembled WGS sequence"/>
</dbReference>
<dbReference type="EMBL" id="KB822697">
    <property type="protein sequence ID" value="ETI29029.1"/>
    <property type="molecule type" value="Genomic_DNA"/>
</dbReference>
<dbReference type="Pfam" id="PF00324">
    <property type="entry name" value="AA_permease"/>
    <property type="match status" value="1"/>
</dbReference>
<accession>V9DQ36</accession>
<comment type="subcellular location">
    <subcellularLocation>
        <location evidence="1">Membrane</location>
        <topology evidence="1">Multi-pass membrane protein</topology>
    </subcellularLocation>
</comment>
<feature type="domain" description="Amino acid permease/ SLC12A" evidence="5">
    <location>
        <begin position="14"/>
        <end position="110"/>
    </location>
</feature>
<evidence type="ECO:0000256" key="1">
    <source>
        <dbReference type="ARBA" id="ARBA00004141"/>
    </source>
</evidence>
<dbReference type="VEuPathDB" id="FungiDB:G647_01482"/>
<organism evidence="6 7">
    <name type="scientific">Cladophialophora carrionii CBS 160.54</name>
    <dbReference type="NCBI Taxonomy" id="1279043"/>
    <lineage>
        <taxon>Eukaryota</taxon>
        <taxon>Fungi</taxon>
        <taxon>Dikarya</taxon>
        <taxon>Ascomycota</taxon>
        <taxon>Pezizomycotina</taxon>
        <taxon>Eurotiomycetes</taxon>
        <taxon>Chaetothyriomycetidae</taxon>
        <taxon>Chaetothyriales</taxon>
        <taxon>Herpotrichiellaceae</taxon>
        <taxon>Cladophialophora</taxon>
    </lineage>
</organism>
<proteinExistence type="predicted"/>
<reference evidence="6 7" key="1">
    <citation type="submission" date="2013-03" db="EMBL/GenBank/DDBJ databases">
        <title>The Genome Sequence of Cladophialophora carrionii CBS 160.54.</title>
        <authorList>
            <consortium name="The Broad Institute Genomics Platform"/>
            <person name="Cuomo C."/>
            <person name="de Hoog S."/>
            <person name="Gorbushina A."/>
            <person name="Walker B."/>
            <person name="Young S.K."/>
            <person name="Zeng Q."/>
            <person name="Gargeya S."/>
            <person name="Fitzgerald M."/>
            <person name="Haas B."/>
            <person name="Abouelleil A."/>
            <person name="Allen A.W."/>
            <person name="Alvarado L."/>
            <person name="Arachchi H.M."/>
            <person name="Berlin A.M."/>
            <person name="Chapman S.B."/>
            <person name="Gainer-Dewar J."/>
            <person name="Goldberg J."/>
            <person name="Griggs A."/>
            <person name="Gujja S."/>
            <person name="Hansen M."/>
            <person name="Howarth C."/>
            <person name="Imamovic A."/>
            <person name="Ireland A."/>
            <person name="Larimer J."/>
            <person name="McCowan C."/>
            <person name="Murphy C."/>
            <person name="Pearson M."/>
            <person name="Poon T.W."/>
            <person name="Priest M."/>
            <person name="Roberts A."/>
            <person name="Saif S."/>
            <person name="Shea T."/>
            <person name="Sisk P."/>
            <person name="Sykes S."/>
            <person name="Wortman J."/>
            <person name="Nusbaum C."/>
            <person name="Birren B."/>
        </authorList>
    </citation>
    <scope>NUCLEOTIDE SEQUENCE [LARGE SCALE GENOMIC DNA]</scope>
    <source>
        <strain evidence="6 7">CBS 160.54</strain>
    </source>
</reference>
<dbReference type="GO" id="GO:0016020">
    <property type="term" value="C:membrane"/>
    <property type="evidence" value="ECO:0007669"/>
    <property type="project" value="UniProtKB-SubCell"/>
</dbReference>
<dbReference type="GeneID" id="19979975"/>
<evidence type="ECO:0000313" key="7">
    <source>
        <dbReference type="Proteomes" id="UP000030678"/>
    </source>
</evidence>
<keyword evidence="3" id="KW-1133">Transmembrane helix</keyword>
<dbReference type="RefSeq" id="XP_008723103.1">
    <property type="nucleotide sequence ID" value="XM_008724881.1"/>
</dbReference>
<dbReference type="InterPro" id="IPR004841">
    <property type="entry name" value="AA-permease/SLC12A_dom"/>
</dbReference>
<sequence length="112" mass="12033">MLLAAAQDGELRLALPPAVKQVFWRVVLISNLALLNSGSTLHPVYITFTRVVKLSSDGRFKEAYHVLMKDQNASVAGFHRFSDAVTLIALLSVVGASIYGASRTVAALADYG</sequence>
<evidence type="ECO:0000259" key="5">
    <source>
        <dbReference type="Pfam" id="PF00324"/>
    </source>
</evidence>
<dbReference type="HOGENOM" id="CLU_2145594_0_0_1"/>
<keyword evidence="2" id="KW-0812">Transmembrane</keyword>
<gene>
    <name evidence="6" type="ORF">G647_01482</name>
</gene>
<name>V9DQ36_9EURO</name>
<evidence type="ECO:0000256" key="4">
    <source>
        <dbReference type="ARBA" id="ARBA00023136"/>
    </source>
</evidence>
<dbReference type="GO" id="GO:0055085">
    <property type="term" value="P:transmembrane transport"/>
    <property type="evidence" value="ECO:0007669"/>
    <property type="project" value="InterPro"/>
</dbReference>
<evidence type="ECO:0000256" key="2">
    <source>
        <dbReference type="ARBA" id="ARBA00022692"/>
    </source>
</evidence>
<evidence type="ECO:0000256" key="3">
    <source>
        <dbReference type="ARBA" id="ARBA00022989"/>
    </source>
</evidence>
<dbReference type="AlphaFoldDB" id="V9DQ36"/>
<evidence type="ECO:0000313" key="6">
    <source>
        <dbReference type="EMBL" id="ETI29029.1"/>
    </source>
</evidence>
<keyword evidence="4" id="KW-0472">Membrane</keyword>